<dbReference type="EMBL" id="WCRW01000002">
    <property type="protein sequence ID" value="KAB4458085.1"/>
    <property type="molecule type" value="Genomic_DNA"/>
</dbReference>
<reference evidence="1 2" key="1">
    <citation type="journal article" date="2019" name="Nat. Med.">
        <title>A library of human gut bacterial isolates paired with longitudinal multiomics data enables mechanistic microbiome research.</title>
        <authorList>
            <person name="Poyet M."/>
            <person name="Groussin M."/>
            <person name="Gibbons S.M."/>
            <person name="Avila-Pacheco J."/>
            <person name="Jiang X."/>
            <person name="Kearney S.M."/>
            <person name="Perrotta A.R."/>
            <person name="Berdy B."/>
            <person name="Zhao S."/>
            <person name="Lieberman T.D."/>
            <person name="Swanson P.K."/>
            <person name="Smith M."/>
            <person name="Roesemann S."/>
            <person name="Alexander J.E."/>
            <person name="Rich S.A."/>
            <person name="Livny J."/>
            <person name="Vlamakis H."/>
            <person name="Clish C."/>
            <person name="Bullock K."/>
            <person name="Deik A."/>
            <person name="Scott J."/>
            <person name="Pierce K.A."/>
            <person name="Xavier R.J."/>
            <person name="Alm E.J."/>
        </authorList>
    </citation>
    <scope>NUCLEOTIDE SEQUENCE [LARGE SCALE GENOMIC DNA]</scope>
    <source>
        <strain evidence="1 2">BIOML-A160</strain>
    </source>
</reference>
<organism evidence="1 2">
    <name type="scientific">Bacteroides thetaiotaomicron</name>
    <dbReference type="NCBI Taxonomy" id="818"/>
    <lineage>
        <taxon>Bacteria</taxon>
        <taxon>Pseudomonadati</taxon>
        <taxon>Bacteroidota</taxon>
        <taxon>Bacteroidia</taxon>
        <taxon>Bacteroidales</taxon>
        <taxon>Bacteroidaceae</taxon>
        <taxon>Bacteroides</taxon>
    </lineage>
</organism>
<gene>
    <name evidence="1" type="ORF">GAN75_03130</name>
</gene>
<sequence length="153" mass="17280">MFDPGSILHGYFDLGDNGKKYKFSIVLYADAEACIITTFTTSQPRSSVLNPDHGKNPKEGDPMSYVFKAGIEIGTDPNTGFPFSFKKDTSVVPDYGIYNSTIEAFNNSVSNLTVVCKLHDKEYQSLIYTLYRCKSTKKKYKEIFEEILNNIIE</sequence>
<evidence type="ECO:0000313" key="1">
    <source>
        <dbReference type="EMBL" id="KAB4458085.1"/>
    </source>
</evidence>
<accession>A0A7J5K3U8</accession>
<comment type="caution">
    <text evidence="1">The sequence shown here is derived from an EMBL/GenBank/DDBJ whole genome shotgun (WGS) entry which is preliminary data.</text>
</comment>
<protein>
    <submittedName>
        <fullName evidence="1">Uncharacterized protein</fullName>
    </submittedName>
</protein>
<dbReference type="RefSeq" id="WP_211478903.1">
    <property type="nucleotide sequence ID" value="NZ_CP072224.1"/>
</dbReference>
<dbReference type="AlphaFoldDB" id="A0A7J5K3U8"/>
<proteinExistence type="predicted"/>
<dbReference type="Proteomes" id="UP000436825">
    <property type="component" value="Unassembled WGS sequence"/>
</dbReference>
<name>A0A7J5K3U8_BACT4</name>
<evidence type="ECO:0000313" key="2">
    <source>
        <dbReference type="Proteomes" id="UP000436825"/>
    </source>
</evidence>